<name>A0A7G5H3C2_9BACT</name>
<dbReference type="Proteomes" id="UP000515369">
    <property type="component" value="Chromosome"/>
</dbReference>
<dbReference type="Gene3D" id="3.40.630.30">
    <property type="match status" value="1"/>
</dbReference>
<dbReference type="PROSITE" id="PS51186">
    <property type="entry name" value="GNAT"/>
    <property type="match status" value="1"/>
</dbReference>
<evidence type="ECO:0000259" key="1">
    <source>
        <dbReference type="PROSITE" id="PS51186"/>
    </source>
</evidence>
<gene>
    <name evidence="2" type="ORF">H3H32_12345</name>
</gene>
<evidence type="ECO:0000313" key="2">
    <source>
        <dbReference type="EMBL" id="QMW05614.1"/>
    </source>
</evidence>
<dbReference type="InterPro" id="IPR000182">
    <property type="entry name" value="GNAT_dom"/>
</dbReference>
<protein>
    <submittedName>
        <fullName evidence="2">GNAT family N-acetyltransferase</fullName>
    </submittedName>
</protein>
<organism evidence="2 3">
    <name type="scientific">Spirosoma foliorum</name>
    <dbReference type="NCBI Taxonomy" id="2710596"/>
    <lineage>
        <taxon>Bacteria</taxon>
        <taxon>Pseudomonadati</taxon>
        <taxon>Bacteroidota</taxon>
        <taxon>Cytophagia</taxon>
        <taxon>Cytophagales</taxon>
        <taxon>Cytophagaceae</taxon>
        <taxon>Spirosoma</taxon>
    </lineage>
</organism>
<sequence>MHFLPITEPHPYLNTIQTWYEDSFPVDERRDFADLVTLLPCPDMHLCALLDTPHQLVGFIIYWQWSDILFVEHFAIDPTKRGQQFGQQALEQLVRMAYTYLILEVERPEDELSQRRVRFYERQGFTLNLFDYFQPPYQLGNTPIPMRLMSTPAITNHEDFERFSQLIKTQVYERFYRR</sequence>
<proteinExistence type="predicted"/>
<keyword evidence="2" id="KW-0808">Transferase</keyword>
<feature type="domain" description="N-acetyltransferase" evidence="1">
    <location>
        <begin position="1"/>
        <end position="151"/>
    </location>
</feature>
<dbReference type="CDD" id="cd04301">
    <property type="entry name" value="NAT_SF"/>
    <property type="match status" value="1"/>
</dbReference>
<reference evidence="2 3" key="1">
    <citation type="submission" date="2020-07" db="EMBL/GenBank/DDBJ databases">
        <title>Spirosoma foliorum sp. nov., isolated from the leaves on the Nejang mountain Korea, Republic of.</title>
        <authorList>
            <person name="Ho H."/>
            <person name="Lee Y.-J."/>
            <person name="Nurcahyanto D.-A."/>
            <person name="Kim S.-G."/>
        </authorList>
    </citation>
    <scope>NUCLEOTIDE SEQUENCE [LARGE SCALE GENOMIC DNA]</scope>
    <source>
        <strain evidence="2 3">PL0136</strain>
    </source>
</reference>
<dbReference type="SUPFAM" id="SSF55729">
    <property type="entry name" value="Acyl-CoA N-acyltransferases (Nat)"/>
    <property type="match status" value="1"/>
</dbReference>
<dbReference type="AlphaFoldDB" id="A0A7G5H3C2"/>
<evidence type="ECO:0000313" key="3">
    <source>
        <dbReference type="Proteomes" id="UP000515369"/>
    </source>
</evidence>
<keyword evidence="3" id="KW-1185">Reference proteome</keyword>
<dbReference type="KEGG" id="sfol:H3H32_12345"/>
<dbReference type="RefSeq" id="WP_182462995.1">
    <property type="nucleotide sequence ID" value="NZ_CP059732.1"/>
</dbReference>
<dbReference type="GO" id="GO:0016747">
    <property type="term" value="F:acyltransferase activity, transferring groups other than amino-acyl groups"/>
    <property type="evidence" value="ECO:0007669"/>
    <property type="project" value="InterPro"/>
</dbReference>
<dbReference type="Pfam" id="PF00583">
    <property type="entry name" value="Acetyltransf_1"/>
    <property type="match status" value="1"/>
</dbReference>
<dbReference type="InterPro" id="IPR016181">
    <property type="entry name" value="Acyl_CoA_acyltransferase"/>
</dbReference>
<accession>A0A7G5H3C2</accession>
<dbReference type="EMBL" id="CP059732">
    <property type="protein sequence ID" value="QMW05614.1"/>
    <property type="molecule type" value="Genomic_DNA"/>
</dbReference>